<dbReference type="CDD" id="cd00014">
    <property type="entry name" value="CH_SF"/>
    <property type="match status" value="1"/>
</dbReference>
<dbReference type="InterPro" id="IPR036872">
    <property type="entry name" value="CH_dom_sf"/>
</dbReference>
<accession>A0AA36CVZ1</accession>
<dbReference type="Pfam" id="PF00307">
    <property type="entry name" value="CH"/>
    <property type="match status" value="1"/>
</dbReference>
<gene>
    <name evidence="4" type="ORF">MSPICULIGERA_LOCUS13673</name>
</gene>
<evidence type="ECO:0000256" key="1">
    <source>
        <dbReference type="SAM" id="Coils"/>
    </source>
</evidence>
<feature type="region of interest" description="Disordered" evidence="2">
    <location>
        <begin position="20"/>
        <end position="50"/>
    </location>
</feature>
<dbReference type="Gene3D" id="1.10.418.10">
    <property type="entry name" value="Calponin-like domain"/>
    <property type="match status" value="1"/>
</dbReference>
<sequence length="276" mass="30527">MSEEKVVVVEQVEKIEEVAPAVPTTAPPAEEVTEVKVEEPKVEEKVEEPPADIREEPLKWLGQQIPPAVHKVNYLILDYIQTIVEEDPEKRAALPGKNEAVTKNQFINHLKDGELLAKLANVFTPGAVEKVHEGEELKVKENQKANREAFVNWAKTRLPEDQVFAAEDLEKGKPGYQAVFSTLWQLATQATEKFSKDSIDTDAVVEAAGQAVKTSIIDTILNFFKRARPQTSQSAKQAAMEAEEKERAEKAEKVVEEEAVKVEVVAPTSPAVVAAN</sequence>
<evidence type="ECO:0000259" key="3">
    <source>
        <dbReference type="PROSITE" id="PS50021"/>
    </source>
</evidence>
<name>A0AA36CVZ1_9BILA</name>
<dbReference type="SMART" id="SM00033">
    <property type="entry name" value="CH"/>
    <property type="match status" value="1"/>
</dbReference>
<dbReference type="AlphaFoldDB" id="A0AA36CVZ1"/>
<feature type="compositionally biased region" description="Low complexity" evidence="2">
    <location>
        <begin position="20"/>
        <end position="30"/>
    </location>
</feature>
<dbReference type="EMBL" id="CATQJA010002637">
    <property type="protein sequence ID" value="CAJ0575362.1"/>
    <property type="molecule type" value="Genomic_DNA"/>
</dbReference>
<feature type="domain" description="Calponin-homology (CH)" evidence="3">
    <location>
        <begin position="70"/>
        <end position="191"/>
    </location>
</feature>
<keyword evidence="1" id="KW-0175">Coiled coil</keyword>
<dbReference type="PROSITE" id="PS50021">
    <property type="entry name" value="CH"/>
    <property type="match status" value="1"/>
</dbReference>
<reference evidence="4" key="1">
    <citation type="submission" date="2023-06" db="EMBL/GenBank/DDBJ databases">
        <authorList>
            <person name="Delattre M."/>
        </authorList>
    </citation>
    <scope>NUCLEOTIDE SEQUENCE</scope>
    <source>
        <strain evidence="4">AF72</strain>
    </source>
</reference>
<organism evidence="4 5">
    <name type="scientific">Mesorhabditis spiculigera</name>
    <dbReference type="NCBI Taxonomy" id="96644"/>
    <lineage>
        <taxon>Eukaryota</taxon>
        <taxon>Metazoa</taxon>
        <taxon>Ecdysozoa</taxon>
        <taxon>Nematoda</taxon>
        <taxon>Chromadorea</taxon>
        <taxon>Rhabditida</taxon>
        <taxon>Rhabditina</taxon>
        <taxon>Rhabditomorpha</taxon>
        <taxon>Rhabditoidea</taxon>
        <taxon>Rhabditidae</taxon>
        <taxon>Mesorhabditinae</taxon>
        <taxon>Mesorhabditis</taxon>
    </lineage>
</organism>
<dbReference type="Proteomes" id="UP001177023">
    <property type="component" value="Unassembled WGS sequence"/>
</dbReference>
<evidence type="ECO:0000313" key="4">
    <source>
        <dbReference type="EMBL" id="CAJ0575362.1"/>
    </source>
</evidence>
<feature type="coiled-coil region" evidence="1">
    <location>
        <begin position="232"/>
        <end position="260"/>
    </location>
</feature>
<feature type="compositionally biased region" description="Basic and acidic residues" evidence="2">
    <location>
        <begin position="33"/>
        <end position="50"/>
    </location>
</feature>
<feature type="non-terminal residue" evidence="4">
    <location>
        <position position="1"/>
    </location>
</feature>
<evidence type="ECO:0000256" key="2">
    <source>
        <dbReference type="SAM" id="MobiDB-lite"/>
    </source>
</evidence>
<keyword evidence="5" id="KW-1185">Reference proteome</keyword>
<evidence type="ECO:0000313" key="5">
    <source>
        <dbReference type="Proteomes" id="UP001177023"/>
    </source>
</evidence>
<proteinExistence type="predicted"/>
<dbReference type="SUPFAM" id="SSF47576">
    <property type="entry name" value="Calponin-homology domain, CH-domain"/>
    <property type="match status" value="1"/>
</dbReference>
<comment type="caution">
    <text evidence="4">The sequence shown here is derived from an EMBL/GenBank/DDBJ whole genome shotgun (WGS) entry which is preliminary data.</text>
</comment>
<protein>
    <recommendedName>
        <fullName evidence="3">Calponin-homology (CH) domain-containing protein</fullName>
    </recommendedName>
</protein>
<dbReference type="InterPro" id="IPR001715">
    <property type="entry name" value="CH_dom"/>
</dbReference>